<sequence length="82" mass="9118">QRWGLGWIGIGRDHSALIASQRCFRTISSLQGVMGEEWCNIRMFKKMLENLSNITIPKFMNTASTLDEAIPNEPTHLAGGGL</sequence>
<evidence type="ECO:0000313" key="1">
    <source>
        <dbReference type="EMBL" id="CAJ1947790.1"/>
    </source>
</evidence>
<protein>
    <submittedName>
        <fullName evidence="1">Uncharacterized protein</fullName>
    </submittedName>
</protein>
<dbReference type="AlphaFoldDB" id="A0AA86SQ10"/>
<dbReference type="Gramene" id="rna-AYBTSS11_LOCUS12846">
    <property type="protein sequence ID" value="CAJ1947790.1"/>
    <property type="gene ID" value="gene-AYBTSS11_LOCUS12846"/>
</dbReference>
<keyword evidence="2" id="KW-1185">Reference proteome</keyword>
<accession>A0AA86SQ10</accession>
<feature type="non-terminal residue" evidence="1">
    <location>
        <position position="1"/>
    </location>
</feature>
<proteinExistence type="predicted"/>
<gene>
    <name evidence="1" type="ORF">AYBTSS11_LOCUS12846</name>
</gene>
<dbReference type="EMBL" id="OY731401">
    <property type="protein sequence ID" value="CAJ1947790.1"/>
    <property type="molecule type" value="Genomic_DNA"/>
</dbReference>
<reference evidence="1" key="1">
    <citation type="submission" date="2023-10" db="EMBL/GenBank/DDBJ databases">
        <authorList>
            <person name="Domelevo Entfellner J.-B."/>
        </authorList>
    </citation>
    <scope>NUCLEOTIDE SEQUENCE</scope>
</reference>
<feature type="non-terminal residue" evidence="1">
    <location>
        <position position="82"/>
    </location>
</feature>
<evidence type="ECO:0000313" key="2">
    <source>
        <dbReference type="Proteomes" id="UP001189624"/>
    </source>
</evidence>
<name>A0AA86SQ10_9FABA</name>
<organism evidence="1 2">
    <name type="scientific">Sphenostylis stenocarpa</name>
    <dbReference type="NCBI Taxonomy" id="92480"/>
    <lineage>
        <taxon>Eukaryota</taxon>
        <taxon>Viridiplantae</taxon>
        <taxon>Streptophyta</taxon>
        <taxon>Embryophyta</taxon>
        <taxon>Tracheophyta</taxon>
        <taxon>Spermatophyta</taxon>
        <taxon>Magnoliopsida</taxon>
        <taxon>eudicotyledons</taxon>
        <taxon>Gunneridae</taxon>
        <taxon>Pentapetalae</taxon>
        <taxon>rosids</taxon>
        <taxon>fabids</taxon>
        <taxon>Fabales</taxon>
        <taxon>Fabaceae</taxon>
        <taxon>Papilionoideae</taxon>
        <taxon>50 kb inversion clade</taxon>
        <taxon>NPAAA clade</taxon>
        <taxon>indigoferoid/millettioid clade</taxon>
        <taxon>Phaseoleae</taxon>
        <taxon>Sphenostylis</taxon>
    </lineage>
</organism>
<dbReference type="Proteomes" id="UP001189624">
    <property type="component" value="Chromosome 4"/>
</dbReference>